<dbReference type="SUPFAM" id="SSF103473">
    <property type="entry name" value="MFS general substrate transporter"/>
    <property type="match status" value="1"/>
</dbReference>
<keyword evidence="3 5" id="KW-1133">Transmembrane helix</keyword>
<feature type="transmembrane region" description="Helical" evidence="5">
    <location>
        <begin position="53"/>
        <end position="72"/>
    </location>
</feature>
<sequence>MNKKSNQFTLHHPLAFWLGTLAIVAGVLAHMPMFVCASDMGYQMVGMEMDAMMLTGMALIPFGLLLAAYGLIPRMAQLRKASTHAGPHFHAADRIPLNRQHWSLVAVLVVALTIDVMKPATLGFVMPGMTREYGLGGQYAGLLAFVALTGTTVGSVIWGMAADRVGRRATILLSALMFIGTAICGAMPSFQWNLVMCFLMGASAGGLLPIAFTLMAEMIPAAHRGWLLVALGGIGNSAGYLAAAWAASLLEPAFGWRVLWLLGLPTGAMILLLSRMLPESPRFLATQGLHAQARAVMAQFAGPGDVVEEQAAADGVKTPPGMRALLKGGYGPLTIGMTVAGVAWGLVNFGFLLWLPTNLRAMGMDPAAATSLLAKSAFLALPGTLLVIWLYHRWSTVRTLVAFIGLSAASLLGFFLLGHFGVGSVAAMVLATVALLVSASGVIATLVPYASEIYPVHLRATGAGLIAAASKLGGILGAGFGVIGLFGSMPLAAIVIAAPMAMAALLLARSGVETRGRRLEEIQELLDASALESAERLARR</sequence>
<dbReference type="GO" id="GO:0005886">
    <property type="term" value="C:plasma membrane"/>
    <property type="evidence" value="ECO:0007669"/>
    <property type="project" value="TreeGrafter"/>
</dbReference>
<reference evidence="7" key="1">
    <citation type="submission" date="2021-01" db="EMBL/GenBank/DDBJ databases">
        <title>Genome sequence of strain Noviherbaspirillum sp. DKR-6.</title>
        <authorList>
            <person name="Chaudhary D.K."/>
        </authorList>
    </citation>
    <scope>NUCLEOTIDE SEQUENCE</scope>
    <source>
        <strain evidence="7">DKR-6</strain>
    </source>
</reference>
<feature type="transmembrane region" description="Helical" evidence="5">
    <location>
        <begin position="333"/>
        <end position="355"/>
    </location>
</feature>
<feature type="transmembrane region" description="Helical" evidence="5">
    <location>
        <begin position="400"/>
        <end position="420"/>
    </location>
</feature>
<comment type="caution">
    <text evidence="7">The sequence shown here is derived from an EMBL/GenBank/DDBJ whole genome shotgun (WGS) entry which is preliminary data.</text>
</comment>
<feature type="transmembrane region" description="Helical" evidence="5">
    <location>
        <begin position="138"/>
        <end position="158"/>
    </location>
</feature>
<keyword evidence="8" id="KW-1185">Reference proteome</keyword>
<keyword evidence="4 5" id="KW-0472">Membrane</keyword>
<organism evidence="7 8">
    <name type="scientific">Noviherbaspirillum pedocola</name>
    <dbReference type="NCBI Taxonomy" id="2801341"/>
    <lineage>
        <taxon>Bacteria</taxon>
        <taxon>Pseudomonadati</taxon>
        <taxon>Pseudomonadota</taxon>
        <taxon>Betaproteobacteria</taxon>
        <taxon>Burkholderiales</taxon>
        <taxon>Oxalobacteraceae</taxon>
        <taxon>Noviherbaspirillum</taxon>
    </lineage>
</organism>
<dbReference type="PROSITE" id="PS00217">
    <property type="entry name" value="SUGAR_TRANSPORT_2"/>
    <property type="match status" value="1"/>
</dbReference>
<feature type="transmembrane region" description="Helical" evidence="5">
    <location>
        <begin position="104"/>
        <end position="126"/>
    </location>
</feature>
<protein>
    <submittedName>
        <fullName evidence="7">MFS transporter</fullName>
    </submittedName>
</protein>
<evidence type="ECO:0000259" key="6">
    <source>
        <dbReference type="PROSITE" id="PS50850"/>
    </source>
</evidence>
<dbReference type="InterPro" id="IPR020846">
    <property type="entry name" value="MFS_dom"/>
</dbReference>
<dbReference type="PROSITE" id="PS50850">
    <property type="entry name" value="MFS"/>
    <property type="match status" value="1"/>
</dbReference>
<dbReference type="InterPro" id="IPR005829">
    <property type="entry name" value="Sugar_transporter_CS"/>
</dbReference>
<dbReference type="CDD" id="cd17316">
    <property type="entry name" value="MFS_SV2_like"/>
    <property type="match status" value="1"/>
</dbReference>
<evidence type="ECO:0000256" key="4">
    <source>
        <dbReference type="ARBA" id="ARBA00023136"/>
    </source>
</evidence>
<feature type="transmembrane region" description="Helical" evidence="5">
    <location>
        <begin position="226"/>
        <end position="248"/>
    </location>
</feature>
<name>A0A934T2L7_9BURK</name>
<evidence type="ECO:0000256" key="5">
    <source>
        <dbReference type="SAM" id="Phobius"/>
    </source>
</evidence>
<feature type="transmembrane region" description="Helical" evidence="5">
    <location>
        <begin position="489"/>
        <end position="508"/>
    </location>
</feature>
<keyword evidence="2 5" id="KW-0812">Transmembrane</keyword>
<dbReference type="RefSeq" id="WP_200597597.1">
    <property type="nucleotide sequence ID" value="NZ_JAEPBG010000020.1"/>
</dbReference>
<dbReference type="GO" id="GO:0046943">
    <property type="term" value="F:carboxylic acid transmembrane transporter activity"/>
    <property type="evidence" value="ECO:0007669"/>
    <property type="project" value="TreeGrafter"/>
</dbReference>
<dbReference type="Gene3D" id="1.20.1250.20">
    <property type="entry name" value="MFS general substrate transporter like domains"/>
    <property type="match status" value="1"/>
</dbReference>
<evidence type="ECO:0000256" key="2">
    <source>
        <dbReference type="ARBA" id="ARBA00022692"/>
    </source>
</evidence>
<accession>A0A934T2L7</accession>
<gene>
    <name evidence="7" type="ORF">JJB74_27610</name>
</gene>
<feature type="transmembrane region" description="Helical" evidence="5">
    <location>
        <begin position="462"/>
        <end position="483"/>
    </location>
</feature>
<dbReference type="PANTHER" id="PTHR23508">
    <property type="entry name" value="CARBOXYLIC ACID TRANSPORTER PROTEIN HOMOLOG"/>
    <property type="match status" value="1"/>
</dbReference>
<dbReference type="Pfam" id="PF07690">
    <property type="entry name" value="MFS_1"/>
    <property type="match status" value="1"/>
</dbReference>
<feature type="transmembrane region" description="Helical" evidence="5">
    <location>
        <begin position="426"/>
        <end position="450"/>
    </location>
</feature>
<proteinExistence type="predicted"/>
<dbReference type="EMBL" id="JAEPBG010000020">
    <property type="protein sequence ID" value="MBK4738407.1"/>
    <property type="molecule type" value="Genomic_DNA"/>
</dbReference>
<feature type="transmembrane region" description="Helical" evidence="5">
    <location>
        <begin position="367"/>
        <end position="391"/>
    </location>
</feature>
<evidence type="ECO:0000313" key="7">
    <source>
        <dbReference type="EMBL" id="MBK4738407.1"/>
    </source>
</evidence>
<evidence type="ECO:0000256" key="3">
    <source>
        <dbReference type="ARBA" id="ARBA00022989"/>
    </source>
</evidence>
<comment type="subcellular location">
    <subcellularLocation>
        <location evidence="1">Membrane</location>
        <topology evidence="1">Multi-pass membrane protein</topology>
    </subcellularLocation>
</comment>
<dbReference type="AlphaFoldDB" id="A0A934T2L7"/>
<dbReference type="PANTHER" id="PTHR23508:SF10">
    <property type="entry name" value="CARBOXYLIC ACID TRANSPORTER PROTEIN HOMOLOG"/>
    <property type="match status" value="1"/>
</dbReference>
<dbReference type="Proteomes" id="UP000622890">
    <property type="component" value="Unassembled WGS sequence"/>
</dbReference>
<feature type="transmembrane region" description="Helical" evidence="5">
    <location>
        <begin position="254"/>
        <end position="273"/>
    </location>
</feature>
<dbReference type="InterPro" id="IPR036259">
    <property type="entry name" value="MFS_trans_sf"/>
</dbReference>
<evidence type="ECO:0000313" key="8">
    <source>
        <dbReference type="Proteomes" id="UP000622890"/>
    </source>
</evidence>
<feature type="transmembrane region" description="Helical" evidence="5">
    <location>
        <begin position="170"/>
        <end position="188"/>
    </location>
</feature>
<dbReference type="InterPro" id="IPR011701">
    <property type="entry name" value="MFS"/>
</dbReference>
<evidence type="ECO:0000256" key="1">
    <source>
        <dbReference type="ARBA" id="ARBA00004141"/>
    </source>
</evidence>
<feature type="domain" description="Major facilitator superfamily (MFS) profile" evidence="6">
    <location>
        <begin position="104"/>
        <end position="515"/>
    </location>
</feature>
<feature type="transmembrane region" description="Helical" evidence="5">
    <location>
        <begin position="194"/>
        <end position="214"/>
    </location>
</feature>